<protein>
    <submittedName>
        <fullName evidence="1">Uncharacterized protein</fullName>
    </submittedName>
</protein>
<comment type="caution">
    <text evidence="1">The sequence shown here is derived from an EMBL/GenBank/DDBJ whole genome shotgun (WGS) entry which is preliminary data.</text>
</comment>
<dbReference type="AlphaFoldDB" id="S4GXM2"/>
<organism evidence="1 2">
    <name type="scientific">Gardnerella pickettii JCP7719</name>
    <dbReference type="NCBI Taxonomy" id="1261061"/>
    <lineage>
        <taxon>Bacteria</taxon>
        <taxon>Bacillati</taxon>
        <taxon>Actinomycetota</taxon>
        <taxon>Actinomycetes</taxon>
        <taxon>Bifidobacteriales</taxon>
        <taxon>Bifidobacteriaceae</taxon>
        <taxon>Gardnerella</taxon>
        <taxon>Gardnerella pickettii</taxon>
    </lineage>
</organism>
<dbReference type="HOGENOM" id="CLU_3270600_0_0_11"/>
<sequence length="41" mass="4779">MFKIHSHLLVCILHQNNINMKQFFNDCCFVLGIVNDLSQLS</sequence>
<name>S4GXM2_9BIFI</name>
<evidence type="ECO:0000313" key="1">
    <source>
        <dbReference type="EMBL" id="EPI51681.1"/>
    </source>
</evidence>
<accession>S4GXM2</accession>
<reference evidence="1 2" key="1">
    <citation type="submission" date="2013-06" db="EMBL/GenBank/DDBJ databases">
        <authorList>
            <person name="Weinstock G."/>
            <person name="Sodergren E."/>
            <person name="Lobos E.A."/>
            <person name="Fulton L."/>
            <person name="Fulton R."/>
            <person name="Courtney L."/>
            <person name="Fronick C."/>
            <person name="O'Laughlin M."/>
            <person name="Godfrey J."/>
            <person name="Wilson R.M."/>
            <person name="Miner T."/>
            <person name="Farmer C."/>
            <person name="Delehaunty K."/>
            <person name="Cordes M."/>
            <person name="Minx P."/>
            <person name="Tomlinson C."/>
            <person name="Chen J."/>
            <person name="Wollam A."/>
            <person name="Pepin K.H."/>
            <person name="Bhonagiri V."/>
            <person name="Zhang X."/>
            <person name="Warren W."/>
            <person name="Mitreva M."/>
            <person name="Mardis E.R."/>
            <person name="Wilson R.K."/>
        </authorList>
    </citation>
    <scope>NUCLEOTIDE SEQUENCE [LARGE SCALE GENOMIC DNA]</scope>
    <source>
        <strain evidence="1 2">JCP7719</strain>
    </source>
</reference>
<dbReference type="EMBL" id="ATJO01000014">
    <property type="protein sequence ID" value="EPI51681.1"/>
    <property type="molecule type" value="Genomic_DNA"/>
</dbReference>
<dbReference type="Proteomes" id="UP000014601">
    <property type="component" value="Unassembled WGS sequence"/>
</dbReference>
<evidence type="ECO:0000313" key="2">
    <source>
        <dbReference type="Proteomes" id="UP000014601"/>
    </source>
</evidence>
<gene>
    <name evidence="1" type="ORF">HMPREF1576_00261</name>
</gene>
<proteinExistence type="predicted"/>